<dbReference type="EMBL" id="JARPOI010000014">
    <property type="protein sequence ID" value="KAJ9158999.1"/>
    <property type="molecule type" value="Genomic_DNA"/>
</dbReference>
<organism evidence="2 3">
    <name type="scientific">Hevea brasiliensis</name>
    <name type="common">Para rubber tree</name>
    <name type="synonym">Siphonia brasiliensis</name>
    <dbReference type="NCBI Taxonomy" id="3981"/>
    <lineage>
        <taxon>Eukaryota</taxon>
        <taxon>Viridiplantae</taxon>
        <taxon>Streptophyta</taxon>
        <taxon>Embryophyta</taxon>
        <taxon>Tracheophyta</taxon>
        <taxon>Spermatophyta</taxon>
        <taxon>Magnoliopsida</taxon>
        <taxon>eudicotyledons</taxon>
        <taxon>Gunneridae</taxon>
        <taxon>Pentapetalae</taxon>
        <taxon>rosids</taxon>
        <taxon>fabids</taxon>
        <taxon>Malpighiales</taxon>
        <taxon>Euphorbiaceae</taxon>
        <taxon>Crotonoideae</taxon>
        <taxon>Micrandreae</taxon>
        <taxon>Hevea</taxon>
    </lineage>
</organism>
<evidence type="ECO:0000256" key="1">
    <source>
        <dbReference type="SAM" id="Phobius"/>
    </source>
</evidence>
<comment type="caution">
    <text evidence="2">The sequence shown here is derived from an EMBL/GenBank/DDBJ whole genome shotgun (WGS) entry which is preliminary data.</text>
</comment>
<accession>A0ABQ9L620</accession>
<feature type="transmembrane region" description="Helical" evidence="1">
    <location>
        <begin position="16"/>
        <end position="35"/>
    </location>
</feature>
<keyword evidence="1" id="KW-1133">Transmembrane helix</keyword>
<protein>
    <submittedName>
        <fullName evidence="2">Uncharacterized protein</fullName>
    </submittedName>
</protein>
<sequence length="56" mass="6512">MELPTISTPLNSQYRIFLFFFFFSTGQSQYAILAARGRNERGERGINQTSQTIYFP</sequence>
<evidence type="ECO:0000313" key="2">
    <source>
        <dbReference type="EMBL" id="KAJ9158999.1"/>
    </source>
</evidence>
<keyword evidence="3" id="KW-1185">Reference proteome</keyword>
<keyword evidence="1" id="KW-0472">Membrane</keyword>
<name>A0ABQ9L620_HEVBR</name>
<keyword evidence="1" id="KW-0812">Transmembrane</keyword>
<evidence type="ECO:0000313" key="3">
    <source>
        <dbReference type="Proteomes" id="UP001174677"/>
    </source>
</evidence>
<reference evidence="2" key="1">
    <citation type="journal article" date="2023" name="Plant Biotechnol. J.">
        <title>Chromosome-level wild Hevea brasiliensis genome provides new tools for genomic-assisted breeding and valuable loci to elevate rubber yield.</title>
        <authorList>
            <person name="Cheng H."/>
            <person name="Song X."/>
            <person name="Hu Y."/>
            <person name="Wu T."/>
            <person name="Yang Q."/>
            <person name="An Z."/>
            <person name="Feng S."/>
            <person name="Deng Z."/>
            <person name="Wu W."/>
            <person name="Zeng X."/>
            <person name="Tu M."/>
            <person name="Wang X."/>
            <person name="Huang H."/>
        </authorList>
    </citation>
    <scope>NUCLEOTIDE SEQUENCE</scope>
    <source>
        <strain evidence="2">MT/VB/25A 57/8</strain>
    </source>
</reference>
<gene>
    <name evidence="2" type="ORF">P3X46_024535</name>
</gene>
<proteinExistence type="predicted"/>
<dbReference type="Proteomes" id="UP001174677">
    <property type="component" value="Chromosome 14"/>
</dbReference>